<evidence type="ECO:0000313" key="7">
    <source>
        <dbReference type="Proteomes" id="UP000028531"/>
    </source>
</evidence>
<keyword evidence="8" id="KW-1185">Reference proteome</keyword>
<evidence type="ECO:0000313" key="6">
    <source>
        <dbReference type="EMBL" id="PRX14139.1"/>
    </source>
</evidence>
<dbReference type="InterPro" id="IPR036691">
    <property type="entry name" value="Endo/exonu/phosph_ase_sf"/>
</dbReference>
<evidence type="ECO:0000313" key="8">
    <source>
        <dbReference type="Proteomes" id="UP000239997"/>
    </source>
</evidence>
<evidence type="ECO:0000256" key="3">
    <source>
        <dbReference type="ARBA" id="ARBA00022801"/>
    </source>
</evidence>
<evidence type="ECO:0000256" key="1">
    <source>
        <dbReference type="ARBA" id="ARBA00007359"/>
    </source>
</evidence>
<sequence>MTIRHLLLLIIIFLSLPLTTNAQETSLVSWNIRDFGKTKSAEEIENIAEILRDYDIIAIQEVVAGYGGSQAVARLADELNRKGSKWDYSISYATKSPKYKTEKYAFLWKTSKVKVIEKGALITELETCVYREPYRMRFEANGNFYTILNYHSRKYSEHPEIEVNCINDYIISHQDENIILAGDFNLAIDHPVFNTIKEYNFEACLNGNKTTLKQSCNDHSYLNHAIDNIIYDALKNELIDCGTIDFVQECEQLEAMRMLSDHLPVYMKFH</sequence>
<dbReference type="Proteomes" id="UP000239997">
    <property type="component" value="Unassembled WGS sequence"/>
</dbReference>
<evidence type="ECO:0000259" key="4">
    <source>
        <dbReference type="Pfam" id="PF03372"/>
    </source>
</evidence>
<keyword evidence="2" id="KW-0540">Nuclease</keyword>
<proteinExistence type="inferred from homology"/>
<dbReference type="GO" id="GO:0004536">
    <property type="term" value="F:DNA nuclease activity"/>
    <property type="evidence" value="ECO:0007669"/>
    <property type="project" value="InterPro"/>
</dbReference>
<evidence type="ECO:0000256" key="2">
    <source>
        <dbReference type="ARBA" id="ARBA00022722"/>
    </source>
</evidence>
<dbReference type="RefSeq" id="WP_036581006.1">
    <property type="nucleotide sequence ID" value="NZ_JPJI01000026.1"/>
</dbReference>
<dbReference type="Gene3D" id="3.60.10.10">
    <property type="entry name" value="Endonuclease/exonuclease/phosphatase"/>
    <property type="match status" value="1"/>
</dbReference>
<dbReference type="Proteomes" id="UP000028531">
    <property type="component" value="Unassembled WGS sequence"/>
</dbReference>
<dbReference type="PANTHER" id="PTHR11371">
    <property type="entry name" value="DEOXYRIBONUCLEASE"/>
    <property type="match status" value="1"/>
</dbReference>
<dbReference type="SUPFAM" id="SSF56219">
    <property type="entry name" value="DNase I-like"/>
    <property type="match status" value="1"/>
</dbReference>
<reference evidence="5 7" key="1">
    <citation type="submission" date="2014-07" db="EMBL/GenBank/DDBJ databases">
        <title>Draft genome sequence of Nonlabens ulvanivorans, an ulvan degrading bacterium.</title>
        <authorList>
            <person name="Kopel M."/>
            <person name="Helbert W."/>
            <person name="Henrissat B."/>
            <person name="Doniger T."/>
            <person name="Banin E."/>
        </authorList>
    </citation>
    <scope>NUCLEOTIDE SEQUENCE [LARGE SCALE GENOMIC DNA]</scope>
    <source>
        <strain evidence="5 7">PLR</strain>
    </source>
</reference>
<organism evidence="5 7">
    <name type="scientific">Nonlabens ulvanivorans</name>
    <name type="common">Persicivirga ulvanivorans</name>
    <dbReference type="NCBI Taxonomy" id="906888"/>
    <lineage>
        <taxon>Bacteria</taxon>
        <taxon>Pseudomonadati</taxon>
        <taxon>Bacteroidota</taxon>
        <taxon>Flavobacteriia</taxon>
        <taxon>Flavobacteriales</taxon>
        <taxon>Flavobacteriaceae</taxon>
        <taxon>Nonlabens</taxon>
    </lineage>
</organism>
<protein>
    <submittedName>
        <fullName evidence="5 6">Endonuclease</fullName>
    </submittedName>
</protein>
<dbReference type="EMBL" id="PVNA01000002">
    <property type="protein sequence ID" value="PRX14139.1"/>
    <property type="molecule type" value="Genomic_DNA"/>
</dbReference>
<comment type="caution">
    <text evidence="5">The sequence shown here is derived from an EMBL/GenBank/DDBJ whole genome shotgun (WGS) entry which is preliminary data.</text>
</comment>
<dbReference type="OrthoDB" id="5500612at2"/>
<accession>A0A084JX75</accession>
<dbReference type="InterPro" id="IPR005135">
    <property type="entry name" value="Endo/exonuclease/phosphatase"/>
</dbReference>
<dbReference type="SMART" id="SM00476">
    <property type="entry name" value="DNaseIc"/>
    <property type="match status" value="1"/>
</dbReference>
<reference evidence="6 8" key="2">
    <citation type="submission" date="2018-03" db="EMBL/GenBank/DDBJ databases">
        <title>Genomic Encyclopedia of Archaeal and Bacterial Type Strains, Phase II (KMG-II): from individual species to whole genera.</title>
        <authorList>
            <person name="Goeker M."/>
        </authorList>
    </citation>
    <scope>NUCLEOTIDE SEQUENCE [LARGE SCALE GENOMIC DNA]</scope>
    <source>
        <strain evidence="6 8">DSM 22727</strain>
    </source>
</reference>
<dbReference type="GO" id="GO:0006308">
    <property type="term" value="P:DNA catabolic process"/>
    <property type="evidence" value="ECO:0007669"/>
    <property type="project" value="InterPro"/>
</dbReference>
<dbReference type="PANTHER" id="PTHR11371:SF31">
    <property type="entry name" value="EXTRACELLULAR NUCLEASE"/>
    <property type="match status" value="1"/>
</dbReference>
<dbReference type="CDD" id="cd10283">
    <property type="entry name" value="MnuA_DNase1-like"/>
    <property type="match status" value="1"/>
</dbReference>
<dbReference type="InterPro" id="IPR016202">
    <property type="entry name" value="DNase_I"/>
</dbReference>
<keyword evidence="5" id="KW-0255">Endonuclease</keyword>
<dbReference type="GO" id="GO:0016787">
    <property type="term" value="F:hydrolase activity"/>
    <property type="evidence" value="ECO:0007669"/>
    <property type="project" value="UniProtKB-KW"/>
</dbReference>
<dbReference type="EMBL" id="JPJI01000026">
    <property type="protein sequence ID" value="KEZ93559.1"/>
    <property type="molecule type" value="Genomic_DNA"/>
</dbReference>
<dbReference type="GO" id="GO:0004519">
    <property type="term" value="F:endonuclease activity"/>
    <property type="evidence" value="ECO:0007669"/>
    <property type="project" value="UniProtKB-KW"/>
</dbReference>
<gene>
    <name evidence="5" type="ORF">IL45_04955</name>
    <name evidence="6" type="ORF">LY02_01168</name>
</gene>
<name>A0A084JX75_NONUL</name>
<feature type="domain" description="Endonuclease/exonuclease/phosphatase" evidence="4">
    <location>
        <begin position="28"/>
        <end position="210"/>
    </location>
</feature>
<comment type="similarity">
    <text evidence="1">Belongs to the DNase I family.</text>
</comment>
<dbReference type="AlphaFoldDB" id="A0A084JX75"/>
<dbReference type="Pfam" id="PF03372">
    <property type="entry name" value="Exo_endo_phos"/>
    <property type="match status" value="1"/>
</dbReference>
<evidence type="ECO:0000313" key="5">
    <source>
        <dbReference type="EMBL" id="KEZ93559.1"/>
    </source>
</evidence>
<keyword evidence="3" id="KW-0378">Hydrolase</keyword>